<comment type="caution">
    <text evidence="2">The sequence shown here is derived from an EMBL/GenBank/DDBJ whole genome shotgun (WGS) entry which is preliminary data.</text>
</comment>
<dbReference type="Gene3D" id="3.40.50.150">
    <property type="entry name" value="Vaccinia Virus protein VP39"/>
    <property type="match status" value="1"/>
</dbReference>
<evidence type="ECO:0000313" key="2">
    <source>
        <dbReference type="EMBL" id="GAA2139494.1"/>
    </source>
</evidence>
<dbReference type="SUPFAM" id="SSF53335">
    <property type="entry name" value="S-adenosyl-L-methionine-dependent methyltransferases"/>
    <property type="match status" value="1"/>
</dbReference>
<proteinExistence type="predicted"/>
<keyword evidence="2" id="KW-0808">Transferase</keyword>
<dbReference type="CDD" id="cd02440">
    <property type="entry name" value="AdoMet_MTases"/>
    <property type="match status" value="1"/>
</dbReference>
<protein>
    <submittedName>
        <fullName evidence="2">Class I SAM-dependent methyltransferase</fullName>
    </submittedName>
</protein>
<name>A0ABP5KZ35_9ACTN</name>
<dbReference type="InterPro" id="IPR013216">
    <property type="entry name" value="Methyltransf_11"/>
</dbReference>
<dbReference type="GO" id="GO:0008168">
    <property type="term" value="F:methyltransferase activity"/>
    <property type="evidence" value="ECO:0007669"/>
    <property type="project" value="UniProtKB-KW"/>
</dbReference>
<keyword evidence="2" id="KW-0489">Methyltransferase</keyword>
<dbReference type="PANTHER" id="PTHR43591">
    <property type="entry name" value="METHYLTRANSFERASE"/>
    <property type="match status" value="1"/>
</dbReference>
<dbReference type="Pfam" id="PF08241">
    <property type="entry name" value="Methyltransf_11"/>
    <property type="match status" value="1"/>
</dbReference>
<organism evidence="2 3">
    <name type="scientific">Kitasatospora kazusensis</name>
    <dbReference type="NCBI Taxonomy" id="407974"/>
    <lineage>
        <taxon>Bacteria</taxon>
        <taxon>Bacillati</taxon>
        <taxon>Actinomycetota</taxon>
        <taxon>Actinomycetes</taxon>
        <taxon>Kitasatosporales</taxon>
        <taxon>Streptomycetaceae</taxon>
        <taxon>Kitasatospora</taxon>
    </lineage>
</organism>
<dbReference type="GO" id="GO:0032259">
    <property type="term" value="P:methylation"/>
    <property type="evidence" value="ECO:0007669"/>
    <property type="project" value="UniProtKB-KW"/>
</dbReference>
<dbReference type="EMBL" id="BAAANT010000009">
    <property type="protein sequence ID" value="GAA2139494.1"/>
    <property type="molecule type" value="Genomic_DNA"/>
</dbReference>
<sequence>MAGEFDAHERRLWAGRAQAYRDSFAALCGYTAPALLDAAGVTEGGSEGLRVLDVGTGPGTVAAAAAGRGALVTAVDAEPGMAELAAARVPGADVRVALLPSLPFADGAFDAVVANFVVNHVEHPAAALAELLRVVRPGGRVAATVWSGSPRNAAMNVFNQALDAAGVERPVLPGVPAELNFERTPEGFAGLADEAGWKGADCREVAWTHRPDPEVWWSGVAGGVANMGMVVAGQPPAVIAQVKEHYDRLAVDLLGADGRLELPAVALLAGATRVG</sequence>
<keyword evidence="3" id="KW-1185">Reference proteome</keyword>
<gene>
    <name evidence="2" type="ORF">GCM10009760_21880</name>
</gene>
<reference evidence="3" key="1">
    <citation type="journal article" date="2019" name="Int. J. Syst. Evol. Microbiol.">
        <title>The Global Catalogue of Microorganisms (GCM) 10K type strain sequencing project: providing services to taxonomists for standard genome sequencing and annotation.</title>
        <authorList>
            <consortium name="The Broad Institute Genomics Platform"/>
            <consortium name="The Broad Institute Genome Sequencing Center for Infectious Disease"/>
            <person name="Wu L."/>
            <person name="Ma J."/>
        </authorList>
    </citation>
    <scope>NUCLEOTIDE SEQUENCE [LARGE SCALE GENOMIC DNA]</scope>
    <source>
        <strain evidence="3">JCM 14560</strain>
    </source>
</reference>
<feature type="domain" description="Methyltransferase type 11" evidence="1">
    <location>
        <begin position="52"/>
        <end position="142"/>
    </location>
</feature>
<dbReference type="RefSeq" id="WP_344463403.1">
    <property type="nucleotide sequence ID" value="NZ_BAAANT010000009.1"/>
</dbReference>
<evidence type="ECO:0000259" key="1">
    <source>
        <dbReference type="Pfam" id="PF08241"/>
    </source>
</evidence>
<dbReference type="Proteomes" id="UP001422759">
    <property type="component" value="Unassembled WGS sequence"/>
</dbReference>
<dbReference type="InterPro" id="IPR029063">
    <property type="entry name" value="SAM-dependent_MTases_sf"/>
</dbReference>
<accession>A0ABP5KZ35</accession>
<evidence type="ECO:0000313" key="3">
    <source>
        <dbReference type="Proteomes" id="UP001422759"/>
    </source>
</evidence>